<feature type="region of interest" description="Disordered" evidence="2">
    <location>
        <begin position="836"/>
        <end position="856"/>
    </location>
</feature>
<keyword evidence="4" id="KW-1185">Reference proteome</keyword>
<dbReference type="AlphaFoldDB" id="A0A8H6IY35"/>
<proteinExistence type="predicted"/>
<evidence type="ECO:0000256" key="1">
    <source>
        <dbReference type="SAM" id="Coils"/>
    </source>
</evidence>
<gene>
    <name evidence="3" type="ORF">CSOJ01_11501</name>
</gene>
<sequence>MATGGSHDKPTEDDTDFDITSNVVAVLGDEGRPPQVVEQLFTLRARYHPDSSVLFRLFPVTNSTSTRFMHCLQIKAGDIKSLGKGVYGTAKRQTPPPPWFGAVSSLLGGMKSVACLQFQLHGPRNVDLITHSDFNTENMAGDPAPDTWASLESLSTASLFSLCFRHDLITNKTLKKHQWAIREYPNLAAERKKAYECVVDVCRLFHGAGVKVPVPGVDCTPPPTREYCSSPTPSASTLPFDTVPRDSAASPHPPPYDACPIEGLSPAATPLGNSPGGDCGLWECDDSEQQGDAVNSCRGVLVHGNEEINIRSPSKRKRQHVPEHGRHPEKLQRRLFGIPGDNQIGILFQSLFQQIKEQGQQIEELQKSNEELQEWRKGHERLLSEVEGSCFQLGQRQDDVDDVIGSLSQDVDDLAGKHDELSGQILDVSDEVRDCMEQIDCTVEESIHRVMQKEIEEAVKDEVSSGVDDATVAAGALVDALLKDQRETLSPLLSDAIGLRKQCLPYLRGGSTWGHERYIRFLQEIWQHLQTVHRKDQKKTSPDINIREPAVDPGQEQRGTGREQSGRAEPPVGAEPGTGHADGLTLGQTDILSFLEPRPRDIGHDSCANNHRPAAGLGNVVSTIFLCEARRLINERRLLDEVDREQQKAEEGLSPWADADPRGSGTSDPTLAKDWVAALDRAAGTGVTWHKLAALSPAFISYMALLCVLHGPVAVDVLLTLPAESLLAKDAWLQSAPIRDTRYTVCAELDECLAILPRLITDKSVTNKEAEAFCNEVATMKLWASACREPISLGDIHVFARAHWIDWYGRLIASNSSLLQTFLYLCEKQRLEAPAYTGQSATGPSGDGGGGEDDDKRLLGALLDDQRVAPLLFKDGRPRTVQQCITALSSWCHVPTKDEETLSPSSVPTWRSPEETERNQKVIERSCQRRTTSLLMSQVIQNTRHEVLIDTRTRLRKWGNKVDDDDDALERYLTWETASPNCLKLEQALRTTLQKLPVWTDMTDELKSQSPKITQLLKNHDVQVAECIMCLMPLGDSNDPDKGRRAQRKKKKNGPGAPPGEVSSAKSVRG</sequence>
<evidence type="ECO:0000313" key="3">
    <source>
        <dbReference type="EMBL" id="KAF6802586.1"/>
    </source>
</evidence>
<dbReference type="Proteomes" id="UP000652219">
    <property type="component" value="Unassembled WGS sequence"/>
</dbReference>
<feature type="compositionally biased region" description="Basic and acidic residues" evidence="2">
    <location>
        <begin position="538"/>
        <end position="550"/>
    </location>
</feature>
<feature type="region of interest" description="Disordered" evidence="2">
    <location>
        <begin position="533"/>
        <end position="585"/>
    </location>
</feature>
<protein>
    <submittedName>
        <fullName evidence="3">Uncharacterized protein</fullName>
    </submittedName>
</protein>
<organism evidence="3 4">
    <name type="scientific">Colletotrichum sojae</name>
    <dbReference type="NCBI Taxonomy" id="2175907"/>
    <lineage>
        <taxon>Eukaryota</taxon>
        <taxon>Fungi</taxon>
        <taxon>Dikarya</taxon>
        <taxon>Ascomycota</taxon>
        <taxon>Pezizomycotina</taxon>
        <taxon>Sordariomycetes</taxon>
        <taxon>Hypocreomycetidae</taxon>
        <taxon>Glomerellales</taxon>
        <taxon>Glomerellaceae</taxon>
        <taxon>Colletotrichum</taxon>
        <taxon>Colletotrichum orchidearum species complex</taxon>
    </lineage>
</organism>
<evidence type="ECO:0000256" key="2">
    <source>
        <dbReference type="SAM" id="MobiDB-lite"/>
    </source>
</evidence>
<comment type="caution">
    <text evidence="3">The sequence shown here is derived from an EMBL/GenBank/DDBJ whole genome shotgun (WGS) entry which is preliminary data.</text>
</comment>
<keyword evidence="1" id="KW-0175">Coiled coil</keyword>
<feature type="coiled-coil region" evidence="1">
    <location>
        <begin position="348"/>
        <end position="385"/>
    </location>
</feature>
<name>A0A8H6IY35_9PEZI</name>
<reference evidence="3 4" key="1">
    <citation type="journal article" date="2020" name="Phytopathology">
        <title>Genome Sequence Resources of Colletotrichum truncatum, C. plurivorum, C. musicola, and C. sojae: Four Species Pathogenic to Soybean (Glycine max).</title>
        <authorList>
            <person name="Rogerio F."/>
            <person name="Boufleur T.R."/>
            <person name="Ciampi-Guillardi M."/>
            <person name="Sukno S.A."/>
            <person name="Thon M.R."/>
            <person name="Massola Junior N.S."/>
            <person name="Baroncelli R."/>
        </authorList>
    </citation>
    <scope>NUCLEOTIDE SEQUENCE [LARGE SCALE GENOMIC DNA]</scope>
    <source>
        <strain evidence="3 4">LFN0009</strain>
    </source>
</reference>
<accession>A0A8H6IY35</accession>
<feature type="region of interest" description="Disordered" evidence="2">
    <location>
        <begin position="1036"/>
        <end position="1070"/>
    </location>
</feature>
<dbReference type="EMBL" id="WIGN01000266">
    <property type="protein sequence ID" value="KAF6802586.1"/>
    <property type="molecule type" value="Genomic_DNA"/>
</dbReference>
<evidence type="ECO:0000313" key="4">
    <source>
        <dbReference type="Proteomes" id="UP000652219"/>
    </source>
</evidence>